<dbReference type="PANTHER" id="PTHR31379:SF3">
    <property type="entry name" value="F-BOX C PROTEIN-RELATED"/>
    <property type="match status" value="1"/>
</dbReference>
<sequence>MDKQLSYDSLKSVLKHMSLEKREAINRQIPELRTINYRLPYVLETLFIGSFFEINGKYWTFKPTWVQSSENPLNYNADPKKCELTITQYNPEKEARQSMNKSDEEVLEQLFDEYIRDGTVVRGLLGCHGIPEFLKRRRENEVDLKVKATNLQLKIHETEDYEHFIRFIDLDVLENVEFLNTGNAQALLDKPEIKNCKNLIVDAMSLDIPSVNELLRLRNQHLQIEGYRFTRNEVHQFVQDWIITGREIGTRFSWPQRRSEDVVNMLDYLKTHFETLEADSNLESYFSDKTIYGNGTALKMRENRELVMFCGKSNIPSEWTPFTFEMEVVASATGTVPTPDV</sequence>
<evidence type="ECO:0000313" key="1">
    <source>
        <dbReference type="EMBL" id="EFO83988.1"/>
    </source>
</evidence>
<accession>E3N291</accession>
<dbReference type="EMBL" id="DS268511">
    <property type="protein sequence ID" value="EFO83988.1"/>
    <property type="molecule type" value="Genomic_DNA"/>
</dbReference>
<dbReference type="FunCoup" id="E3N291">
    <property type="interactions" value="1608"/>
</dbReference>
<dbReference type="OrthoDB" id="5798207at2759"/>
<gene>
    <name evidence="1" type="ORF">CRE_17416</name>
</gene>
<dbReference type="AlphaFoldDB" id="E3N291"/>
<dbReference type="Proteomes" id="UP000008281">
    <property type="component" value="Unassembled WGS sequence"/>
</dbReference>
<organism evidence="2">
    <name type="scientific">Caenorhabditis remanei</name>
    <name type="common">Caenorhabditis vulgaris</name>
    <dbReference type="NCBI Taxonomy" id="31234"/>
    <lineage>
        <taxon>Eukaryota</taxon>
        <taxon>Metazoa</taxon>
        <taxon>Ecdysozoa</taxon>
        <taxon>Nematoda</taxon>
        <taxon>Chromadorea</taxon>
        <taxon>Rhabditida</taxon>
        <taxon>Rhabditina</taxon>
        <taxon>Rhabditomorpha</taxon>
        <taxon>Rhabditoidea</taxon>
        <taxon>Rhabditidae</taxon>
        <taxon>Peloderinae</taxon>
        <taxon>Caenorhabditis</taxon>
    </lineage>
</organism>
<proteinExistence type="predicted"/>
<dbReference type="InParanoid" id="E3N291"/>
<evidence type="ECO:0000313" key="2">
    <source>
        <dbReference type="Proteomes" id="UP000008281"/>
    </source>
</evidence>
<dbReference type="PANTHER" id="PTHR31379">
    <property type="entry name" value="F-BOX C PROTEIN-RELATED-RELATED"/>
    <property type="match status" value="1"/>
</dbReference>
<keyword evidence="2" id="KW-1185">Reference proteome</keyword>
<reference evidence="1" key="1">
    <citation type="submission" date="2007-07" db="EMBL/GenBank/DDBJ databases">
        <title>PCAP assembly of the Caenorhabditis remanei genome.</title>
        <authorList>
            <consortium name="The Caenorhabditis remanei Sequencing Consortium"/>
            <person name="Wilson R.K."/>
        </authorList>
    </citation>
    <scope>NUCLEOTIDE SEQUENCE [LARGE SCALE GENOMIC DNA]</scope>
    <source>
        <strain evidence="1">PB4641</strain>
    </source>
</reference>
<dbReference type="InterPro" id="IPR021942">
    <property type="entry name" value="DUF3557"/>
</dbReference>
<evidence type="ECO:0008006" key="3">
    <source>
        <dbReference type="Google" id="ProtNLM"/>
    </source>
</evidence>
<protein>
    <recommendedName>
        <fullName evidence="3">F-box associated domain-containing protein</fullName>
    </recommendedName>
</protein>
<dbReference type="eggNOG" id="ENOG502TJX4">
    <property type="taxonomic scope" value="Eukaryota"/>
</dbReference>
<dbReference type="Pfam" id="PF12078">
    <property type="entry name" value="DUF3557"/>
    <property type="match status" value="1"/>
</dbReference>
<name>E3N291_CAERE</name>
<dbReference type="HOGENOM" id="CLU_070168_0_0_1"/>